<dbReference type="PANTHER" id="PTHR43179:SF7">
    <property type="entry name" value="RHAMNOSYLTRANSFERASE WBBL"/>
    <property type="match status" value="1"/>
</dbReference>
<keyword evidence="2" id="KW-0175">Coiled coil</keyword>
<dbReference type="PANTHER" id="PTHR43179">
    <property type="entry name" value="RHAMNOSYLTRANSFERASE WBBL"/>
    <property type="match status" value="1"/>
</dbReference>
<organism evidence="7 8">
    <name type="scientific">Capillimicrobium parvum</name>
    <dbReference type="NCBI Taxonomy" id="2884022"/>
    <lineage>
        <taxon>Bacteria</taxon>
        <taxon>Bacillati</taxon>
        <taxon>Actinomycetota</taxon>
        <taxon>Thermoleophilia</taxon>
        <taxon>Solirubrobacterales</taxon>
        <taxon>Capillimicrobiaceae</taxon>
        <taxon>Capillimicrobium</taxon>
    </lineage>
</organism>
<dbReference type="EMBL" id="CP087164">
    <property type="protein sequence ID" value="UGS38818.1"/>
    <property type="molecule type" value="Genomic_DNA"/>
</dbReference>
<dbReference type="GO" id="GO:0016740">
    <property type="term" value="F:transferase activity"/>
    <property type="evidence" value="ECO:0007669"/>
    <property type="project" value="UniProtKB-KW"/>
</dbReference>
<dbReference type="AlphaFoldDB" id="A0A9E7C6G9"/>
<gene>
    <name evidence="7" type="ORF">DSM104329_05248</name>
</gene>
<evidence type="ECO:0000256" key="1">
    <source>
        <dbReference type="ARBA" id="ARBA00022679"/>
    </source>
</evidence>
<feature type="domain" description="Spore protein YkvP/CgeB glycosyl transferase-like" evidence="6">
    <location>
        <begin position="890"/>
        <end position="1034"/>
    </location>
</feature>
<feature type="domain" description="Galactosyltransferase C-terminal" evidence="5">
    <location>
        <begin position="325"/>
        <end position="377"/>
    </location>
</feature>
<evidence type="ECO:0008006" key="9">
    <source>
        <dbReference type="Google" id="ProtNLM"/>
    </source>
</evidence>
<dbReference type="InterPro" id="IPR001173">
    <property type="entry name" value="Glyco_trans_2-like"/>
</dbReference>
<dbReference type="KEGG" id="sbae:DSM104329_05248"/>
<feature type="compositionally biased region" description="Basic and acidic residues" evidence="3">
    <location>
        <begin position="1067"/>
        <end position="1076"/>
    </location>
</feature>
<dbReference type="SUPFAM" id="SSF53448">
    <property type="entry name" value="Nucleotide-diphospho-sugar transferases"/>
    <property type="match status" value="1"/>
</dbReference>
<dbReference type="RefSeq" id="WP_259312833.1">
    <property type="nucleotide sequence ID" value="NZ_CP087164.1"/>
</dbReference>
<feature type="region of interest" description="Disordered" evidence="3">
    <location>
        <begin position="1046"/>
        <end position="1076"/>
    </location>
</feature>
<evidence type="ECO:0000256" key="3">
    <source>
        <dbReference type="SAM" id="MobiDB-lite"/>
    </source>
</evidence>
<dbReference type="Pfam" id="PF00535">
    <property type="entry name" value="Glycos_transf_2"/>
    <property type="match status" value="1"/>
</dbReference>
<keyword evidence="1" id="KW-0808">Transferase</keyword>
<evidence type="ECO:0000313" key="7">
    <source>
        <dbReference type="EMBL" id="UGS38818.1"/>
    </source>
</evidence>
<feature type="domain" description="Spore protein YkvP/CgeB glycosyl transferase-like" evidence="6">
    <location>
        <begin position="596"/>
        <end position="733"/>
    </location>
</feature>
<accession>A0A9E7C6G9</accession>
<dbReference type="SUPFAM" id="SSF53756">
    <property type="entry name" value="UDP-Glycosyltransferase/glycogen phosphorylase"/>
    <property type="match status" value="2"/>
</dbReference>
<dbReference type="InterPro" id="IPR055259">
    <property type="entry name" value="YkvP/CgeB_Glyco_trans-like"/>
</dbReference>
<evidence type="ECO:0000256" key="2">
    <source>
        <dbReference type="SAM" id="Coils"/>
    </source>
</evidence>
<dbReference type="Gene3D" id="3.90.550.10">
    <property type="entry name" value="Spore Coat Polysaccharide Biosynthesis Protein SpsA, Chain A"/>
    <property type="match status" value="1"/>
</dbReference>
<dbReference type="InterPro" id="IPR029044">
    <property type="entry name" value="Nucleotide-diphossugar_trans"/>
</dbReference>
<name>A0A9E7C6G9_9ACTN</name>
<sequence length="1076" mass="121287">MSDLPPDTEPRVDLLEQARTSIEELTHQRERAATVTREQRARIRELEQTVSTLLLALSETRKDIERTEQSTAWRIGHFLTRTGRRLLRRPIMTRGALQATLHRLELIDEQTRLLPHAPVPGSLPGGRTMRRAPLRIVDEAEREPGRRTLADEVRRRLGRRPDAEPRSVSMIVLTHQGLVHLKRLVAALVDHTDYPALELVVVDNASTDGTTQYLAELEAPFPIQVHRNERNVSFSEGNNQGAHLAEGELLLFANNDIVPFERHWLTELVALCDRTGAAAVGATLLRVEEEWLLGPTVQHRGVRFSDGSEILPYNDGDGDALFDAQFGVDLRCPAVTAACLLMTREWFDRVGGMSPGYRYGTEDVDLGLKLLAAGGEVWCSGRSVAFHNESSTQDLQGREFQRLNRLGNRRAFLDRWGARVRRENRLALLDGDEAWAGPTRPHIAITLTSRDVADGWGDWYTAHEMGEALEDEGWRVTYIERKGDAWYDLPDDLDYVLALMDVFDLRRVDPRVVTIAWIRNWTDRWLARPWFERADVLLASSAGSARIIEERTGRPSIPFSLATNPERFAPAPVQDRYAADYVFTGNHWGEERAVQRALTPHEGERLRIFGRGWEEVPEAAPYAEGPIAYDRLRDVYASATVVIDDTAAPTLPYGAVNCRVFDALACGRLPLTNCAEGVHELFDDEFPTWSDADELRAQLDALLADADRREALAARYRGVVLERHTYAHRARELTRVLRDVEQSLSFVLKIGAPSWDVAERWGDLHFARAMERELRRRGHRCLIQVLEEWEEPEGLEYDVAVVLKGLSRHQPKPGQLNVLWNISHPEFLTGEECDSYDLVCVASPPFAAEVGGRTRTPVIVLEQATDPRVFYPDPDEVHGRDLAYVANSRNVLRPIVRDLLPTKRDLAIYGANWAGLIDTKLVVAEHVPNDELRRVYSSAAIVLNDHWDDMRAHGFVSNRIYDALACGAVVVSDDVPGLERFGDAVVTYGSPHELESAIAALLADPRDRADRGRRGMELVLAEHTFARRVDTLLAAVERVIEDRDHPLRVRPSPRPRSEVLGEAQLAADRDDRAVGR</sequence>
<feature type="coiled-coil region" evidence="2">
    <location>
        <begin position="15"/>
        <end position="63"/>
    </location>
</feature>
<dbReference type="Proteomes" id="UP001162834">
    <property type="component" value="Chromosome"/>
</dbReference>
<reference evidence="7" key="1">
    <citation type="journal article" date="2022" name="Int. J. Syst. Evol. Microbiol.">
        <title>Pseudomonas aegrilactucae sp. nov. and Pseudomonas morbosilactucae sp. nov., pathogens causing bacterial rot of lettuce in Japan.</title>
        <authorList>
            <person name="Sawada H."/>
            <person name="Fujikawa T."/>
            <person name="Satou M."/>
        </authorList>
    </citation>
    <scope>NUCLEOTIDE SEQUENCE</scope>
    <source>
        <strain evidence="7">0166_1</strain>
    </source>
</reference>
<dbReference type="InterPro" id="IPR027791">
    <property type="entry name" value="Galactosyl_T_C"/>
</dbReference>
<protein>
    <recommendedName>
        <fullName evidence="9">GT2 family glycosyltransferase</fullName>
    </recommendedName>
</protein>
<dbReference type="Pfam" id="PF02709">
    <property type="entry name" value="Glyco_transf_7C"/>
    <property type="match status" value="1"/>
</dbReference>
<dbReference type="Gene3D" id="3.40.50.2000">
    <property type="entry name" value="Glycogen Phosphorylase B"/>
    <property type="match status" value="2"/>
</dbReference>
<dbReference type="Pfam" id="PF13524">
    <property type="entry name" value="Glyco_trans_1_2"/>
    <property type="match status" value="2"/>
</dbReference>
<evidence type="ECO:0000313" key="8">
    <source>
        <dbReference type="Proteomes" id="UP001162834"/>
    </source>
</evidence>
<keyword evidence="8" id="KW-1185">Reference proteome</keyword>
<evidence type="ECO:0000259" key="5">
    <source>
        <dbReference type="Pfam" id="PF02709"/>
    </source>
</evidence>
<evidence type="ECO:0000259" key="4">
    <source>
        <dbReference type="Pfam" id="PF00535"/>
    </source>
</evidence>
<evidence type="ECO:0000259" key="6">
    <source>
        <dbReference type="Pfam" id="PF13524"/>
    </source>
</evidence>
<proteinExistence type="predicted"/>
<feature type="domain" description="Glycosyltransferase 2-like" evidence="4">
    <location>
        <begin position="169"/>
        <end position="303"/>
    </location>
</feature>